<accession>A9BFF8</accession>
<evidence type="ECO:0000313" key="1">
    <source>
        <dbReference type="EMBL" id="ABX30943.1"/>
    </source>
</evidence>
<dbReference type="AlphaFoldDB" id="A9BFF8"/>
<name>A9BFF8_PETMO</name>
<organism evidence="1 2">
    <name type="scientific">Petrotoga mobilis (strain DSM 10674 / SJ95)</name>
    <dbReference type="NCBI Taxonomy" id="403833"/>
    <lineage>
        <taxon>Bacteria</taxon>
        <taxon>Thermotogati</taxon>
        <taxon>Thermotogota</taxon>
        <taxon>Thermotogae</taxon>
        <taxon>Petrotogales</taxon>
        <taxon>Petrotogaceae</taxon>
        <taxon>Petrotoga</taxon>
    </lineage>
</organism>
<sequence length="79" mass="9299">MTFLLLISLSWFLIVFSVFLKINSYGYTLEGSLKDFYVENASLMEVKPFIEDGHIEEVELNGYKIYKKDDKIIIRKVIE</sequence>
<reference evidence="1" key="1">
    <citation type="submission" date="2007-11" db="EMBL/GenBank/DDBJ databases">
        <title>Complete sequence of Petroga mobilis SJ95.</title>
        <authorList>
            <consortium name="US DOE Joint Genome Institute"/>
            <person name="Copeland A."/>
            <person name="Lucas S."/>
            <person name="Lapidus A."/>
            <person name="Barry K."/>
            <person name="Glavina del Rio T."/>
            <person name="Dalin E."/>
            <person name="Tice H."/>
            <person name="Pitluck S."/>
            <person name="Meincke L."/>
            <person name="Brettin T."/>
            <person name="Bruce D."/>
            <person name="Detter J.C."/>
            <person name="Han C."/>
            <person name="Kuske C.R."/>
            <person name="Schmutz J."/>
            <person name="Larimer F."/>
            <person name="Land M."/>
            <person name="Hauser L."/>
            <person name="Kyrpides N."/>
            <person name="Mikhailova N."/>
            <person name="Noll K."/>
            <person name="Richardson P."/>
        </authorList>
    </citation>
    <scope>NUCLEOTIDE SEQUENCE [LARGE SCALE GENOMIC DNA]</scope>
    <source>
        <strain evidence="1">SJ95</strain>
    </source>
</reference>
<dbReference type="KEGG" id="pmo:Pmob_0197"/>
<dbReference type="STRING" id="403833.Pmob_0197"/>
<proteinExistence type="predicted"/>
<protein>
    <submittedName>
        <fullName evidence="1">Uncharacterized protein</fullName>
    </submittedName>
</protein>
<evidence type="ECO:0000313" key="2">
    <source>
        <dbReference type="Proteomes" id="UP000000789"/>
    </source>
</evidence>
<dbReference type="HOGENOM" id="CLU_2602946_0_0_0"/>
<dbReference type="Proteomes" id="UP000000789">
    <property type="component" value="Chromosome"/>
</dbReference>
<keyword evidence="2" id="KW-1185">Reference proteome</keyword>
<gene>
    <name evidence="1" type="ordered locus">Pmob_0197</name>
</gene>
<dbReference type="EMBL" id="CP000879">
    <property type="protein sequence ID" value="ABX30943.1"/>
    <property type="molecule type" value="Genomic_DNA"/>
</dbReference>